<dbReference type="InParanoid" id="A0A316VB38"/>
<comment type="catalytic activity">
    <reaction evidence="12">
        <text>5,6-dihydrouridine(47) in tRNA + NAD(+) = uridine(47) in tRNA + NADH + H(+)</text>
        <dbReference type="Rhea" id="RHEA:53364"/>
        <dbReference type="Rhea" id="RHEA-COMP:13539"/>
        <dbReference type="Rhea" id="RHEA-COMP:13540"/>
        <dbReference type="ChEBI" id="CHEBI:15378"/>
        <dbReference type="ChEBI" id="CHEBI:57540"/>
        <dbReference type="ChEBI" id="CHEBI:57945"/>
        <dbReference type="ChEBI" id="CHEBI:65315"/>
        <dbReference type="ChEBI" id="CHEBI:74443"/>
        <dbReference type="EC" id="1.3.1.89"/>
    </reaction>
    <physiologicalReaction direction="right-to-left" evidence="12">
        <dbReference type="Rhea" id="RHEA:53366"/>
    </physiologicalReaction>
</comment>
<comment type="similarity">
    <text evidence="17">Belongs to the dus family. Dus3 subfamily.</text>
</comment>
<evidence type="ECO:0000256" key="18">
    <source>
        <dbReference type="SAM" id="MobiDB-lite"/>
    </source>
</evidence>
<dbReference type="EC" id="1.3.1.89" evidence="2 17"/>
<dbReference type="GeneID" id="37019003"/>
<dbReference type="GO" id="GO:0106414">
    <property type="term" value="F:mRNA dihydrouridine synthase activity"/>
    <property type="evidence" value="ECO:0007669"/>
    <property type="project" value="RHEA"/>
</dbReference>
<feature type="compositionally biased region" description="Polar residues" evidence="18">
    <location>
        <begin position="244"/>
        <end position="254"/>
    </location>
</feature>
<evidence type="ECO:0000313" key="20">
    <source>
        <dbReference type="EMBL" id="PWN34484.1"/>
    </source>
</evidence>
<feature type="region of interest" description="Disordered" evidence="18">
    <location>
        <begin position="237"/>
        <end position="267"/>
    </location>
</feature>
<keyword evidence="5 17" id="KW-0288">FMN</keyword>
<keyword evidence="6" id="KW-0507">mRNA processing</keyword>
<feature type="region of interest" description="Disordered" evidence="18">
    <location>
        <begin position="25"/>
        <end position="91"/>
    </location>
</feature>
<dbReference type="PANTHER" id="PTHR45846:SF1">
    <property type="entry name" value="TRNA-DIHYDROURIDINE(47) SYNTHASE [NAD(P)(+)]-LIKE"/>
    <property type="match status" value="1"/>
</dbReference>
<dbReference type="InterPro" id="IPR018517">
    <property type="entry name" value="tRNA_hU_synthase_CS"/>
</dbReference>
<keyword evidence="8 16" id="KW-0863">Zinc-finger</keyword>
<evidence type="ECO:0000256" key="12">
    <source>
        <dbReference type="ARBA" id="ARBA00048266"/>
    </source>
</evidence>
<proteinExistence type="inferred from homology"/>
<dbReference type="PROSITE" id="PS50103">
    <property type="entry name" value="ZF_C3H1"/>
    <property type="match status" value="1"/>
</dbReference>
<dbReference type="Pfam" id="PF01207">
    <property type="entry name" value="Dus"/>
    <property type="match status" value="1"/>
</dbReference>
<keyword evidence="16 17" id="KW-0479">Metal-binding</keyword>
<comment type="catalytic activity">
    <reaction evidence="14">
        <text>a 5,6-dihydrouridine in mRNA + NADP(+) = a uridine in mRNA + NADPH + H(+)</text>
        <dbReference type="Rhea" id="RHEA:69855"/>
        <dbReference type="Rhea" id="RHEA-COMP:14658"/>
        <dbReference type="Rhea" id="RHEA-COMP:17789"/>
        <dbReference type="ChEBI" id="CHEBI:15378"/>
        <dbReference type="ChEBI" id="CHEBI:57783"/>
        <dbReference type="ChEBI" id="CHEBI:58349"/>
        <dbReference type="ChEBI" id="CHEBI:65315"/>
        <dbReference type="ChEBI" id="CHEBI:74443"/>
    </reaction>
    <physiologicalReaction direction="right-to-left" evidence="14">
        <dbReference type="Rhea" id="RHEA:69857"/>
    </physiologicalReaction>
</comment>
<sequence length="727" mass="81697">MTTNSNGGGSIAPIKPQYIIERDFRAYRQVDDDAAEQKTNPASESNGHSTETKHDENGEPIAKAPKLSGSQRKKLKKQQATEERKRTRGMNTSRKFEVIRDTNEVCHPIARGQVCDRGDLCKYSHSIKDYLSTKPKDLPFPFPPSTSKQGALRELDEQARQAYLDKHYSEQEPFALFSQVPHTTFGCLDTSTCCPVYLSEKQAATSEQEAFCNAGWGCRFLGAHVLKAEEGKGTDGTEWILSGKTPSGGSTNKRNAPDEVNWMDPSLPRTLRSKQYPIYLAKAALEQLSQEANGHKKPESKREHDETDDLDALMNEAQSKEARLSEAEHSVSLNDNARIRPSEKRRLDWFHDELYLAPLTTTGNLPFRRLCVSFGADITCGEMGLADSYLQGSKSEWSLVRRWEGEKCFGTQLCGSKPDLLVPAAEVLAKEFPTGLDFIDINCGCPIDLVYNKGAGSALLDHPGRLGRIVRGMNAVTGDIPITVKLRTGTTSTPTTHKMFPRLKVDWDVAAATLHGRSRQQRYKNTADWTYIKQCTEALRESIRHHNEERPDEELVHPIPIYGNGDVYCWQDYEENKALTGVDGQMLARGALVKPWVFTEIKEKRDWDISSRERLDIIRQLCSYGVTHWGSDSMGVNQTRRFVCEALSFMYRYIPIGLLEHLPVHMHDRPPPFVGRNDLETLLASNNANDWVRITELFLGKAPDNWSFTPKHKSNAYDAGNGGEDQG</sequence>
<evidence type="ECO:0000256" key="5">
    <source>
        <dbReference type="ARBA" id="ARBA00022643"/>
    </source>
</evidence>
<dbReference type="InterPro" id="IPR000571">
    <property type="entry name" value="Znf_CCCH"/>
</dbReference>
<dbReference type="CDD" id="cd02801">
    <property type="entry name" value="DUS_like_FMN"/>
    <property type="match status" value="1"/>
</dbReference>
<evidence type="ECO:0000256" key="1">
    <source>
        <dbReference type="ARBA" id="ARBA00001917"/>
    </source>
</evidence>
<evidence type="ECO:0000256" key="6">
    <source>
        <dbReference type="ARBA" id="ARBA00022664"/>
    </source>
</evidence>
<dbReference type="EMBL" id="KZ819603">
    <property type="protein sequence ID" value="PWN34484.1"/>
    <property type="molecule type" value="Genomic_DNA"/>
</dbReference>
<dbReference type="PANTHER" id="PTHR45846">
    <property type="entry name" value="TRNA-DIHYDROURIDINE(47) SYNTHASE [NAD(P)(+)]-LIKE"/>
    <property type="match status" value="1"/>
</dbReference>
<dbReference type="InterPro" id="IPR013785">
    <property type="entry name" value="Aldolase_TIM"/>
</dbReference>
<keyword evidence="9 17" id="KW-0521">NADP</keyword>
<dbReference type="InterPro" id="IPR035587">
    <property type="entry name" value="DUS-like_FMN-bd"/>
</dbReference>
<keyword evidence="11 17" id="KW-0520">NAD</keyword>
<dbReference type="GO" id="GO:0102265">
    <property type="term" value="F:tRNA-dihydrouridine47 synthase activity"/>
    <property type="evidence" value="ECO:0007669"/>
    <property type="project" value="UniProtKB-EC"/>
</dbReference>
<evidence type="ECO:0000256" key="7">
    <source>
        <dbReference type="ARBA" id="ARBA00022694"/>
    </source>
</evidence>
<keyword evidence="16 17" id="KW-0862">Zinc</keyword>
<feature type="zinc finger region" description="C3H1-type" evidence="16">
    <location>
        <begin position="100"/>
        <end position="128"/>
    </location>
</feature>
<keyword evidence="21" id="KW-1185">Reference proteome</keyword>
<reference evidence="20 21" key="1">
    <citation type="journal article" date="2018" name="Mol. Biol. Evol.">
        <title>Broad Genomic Sampling Reveals a Smut Pathogenic Ancestry of the Fungal Clade Ustilaginomycotina.</title>
        <authorList>
            <person name="Kijpornyongpan T."/>
            <person name="Mondo S.J."/>
            <person name="Barry K."/>
            <person name="Sandor L."/>
            <person name="Lee J."/>
            <person name="Lipzen A."/>
            <person name="Pangilinan J."/>
            <person name="LaButti K."/>
            <person name="Hainaut M."/>
            <person name="Henrissat B."/>
            <person name="Grigoriev I.V."/>
            <person name="Spatafora J.W."/>
            <person name="Aime M.C."/>
        </authorList>
    </citation>
    <scope>NUCLEOTIDE SEQUENCE [LARGE SCALE GENOMIC DNA]</scope>
    <source>
        <strain evidence="20 21">MCA 3882</strain>
    </source>
</reference>
<evidence type="ECO:0000256" key="3">
    <source>
        <dbReference type="ARBA" id="ARBA00022143"/>
    </source>
</evidence>
<feature type="compositionally biased region" description="Polar residues" evidence="18">
    <location>
        <begin position="37"/>
        <end position="49"/>
    </location>
</feature>
<keyword evidence="7 17" id="KW-0819">tRNA processing</keyword>
<dbReference type="AlphaFoldDB" id="A0A316VB38"/>
<evidence type="ECO:0000259" key="19">
    <source>
        <dbReference type="PROSITE" id="PS50103"/>
    </source>
</evidence>
<comment type="catalytic activity">
    <reaction evidence="15">
        <text>5,6-dihydrouridine(47) in tRNA + NADP(+) = uridine(47) in tRNA + NADPH + H(+)</text>
        <dbReference type="Rhea" id="RHEA:53360"/>
        <dbReference type="Rhea" id="RHEA-COMP:13539"/>
        <dbReference type="Rhea" id="RHEA-COMP:13540"/>
        <dbReference type="ChEBI" id="CHEBI:15378"/>
        <dbReference type="ChEBI" id="CHEBI:57783"/>
        <dbReference type="ChEBI" id="CHEBI:58349"/>
        <dbReference type="ChEBI" id="CHEBI:65315"/>
        <dbReference type="ChEBI" id="CHEBI:74443"/>
        <dbReference type="EC" id="1.3.1.89"/>
    </reaction>
    <physiologicalReaction direction="right-to-left" evidence="15">
        <dbReference type="Rhea" id="RHEA:53362"/>
    </physiologicalReaction>
</comment>
<dbReference type="GO" id="GO:0003723">
    <property type="term" value="F:RNA binding"/>
    <property type="evidence" value="ECO:0007669"/>
    <property type="project" value="TreeGrafter"/>
</dbReference>
<evidence type="ECO:0000256" key="9">
    <source>
        <dbReference type="ARBA" id="ARBA00022857"/>
    </source>
</evidence>
<comment type="catalytic activity">
    <reaction evidence="13">
        <text>a 5,6-dihydrouridine in mRNA + NAD(+) = a uridine in mRNA + NADH + H(+)</text>
        <dbReference type="Rhea" id="RHEA:69851"/>
        <dbReference type="Rhea" id="RHEA-COMP:14658"/>
        <dbReference type="Rhea" id="RHEA-COMP:17789"/>
        <dbReference type="ChEBI" id="CHEBI:15378"/>
        <dbReference type="ChEBI" id="CHEBI:57540"/>
        <dbReference type="ChEBI" id="CHEBI:57945"/>
        <dbReference type="ChEBI" id="CHEBI:65315"/>
        <dbReference type="ChEBI" id="CHEBI:74443"/>
    </reaction>
    <physiologicalReaction direction="right-to-left" evidence="13">
        <dbReference type="Rhea" id="RHEA:69853"/>
    </physiologicalReaction>
</comment>
<dbReference type="FunCoup" id="A0A316VB38">
    <property type="interactions" value="431"/>
</dbReference>
<dbReference type="PROSITE" id="PS01136">
    <property type="entry name" value="UPF0034"/>
    <property type="match status" value="1"/>
</dbReference>
<dbReference type="SUPFAM" id="SSF51395">
    <property type="entry name" value="FMN-linked oxidoreductases"/>
    <property type="match status" value="1"/>
</dbReference>
<evidence type="ECO:0000256" key="17">
    <source>
        <dbReference type="RuleBase" id="RU291113"/>
    </source>
</evidence>
<name>A0A316VB38_9BASI</name>
<organism evidence="20 21">
    <name type="scientific">Meira miltonrushii</name>
    <dbReference type="NCBI Taxonomy" id="1280837"/>
    <lineage>
        <taxon>Eukaryota</taxon>
        <taxon>Fungi</taxon>
        <taxon>Dikarya</taxon>
        <taxon>Basidiomycota</taxon>
        <taxon>Ustilaginomycotina</taxon>
        <taxon>Exobasidiomycetes</taxon>
        <taxon>Exobasidiales</taxon>
        <taxon>Brachybasidiaceae</taxon>
        <taxon>Meira</taxon>
    </lineage>
</organism>
<evidence type="ECO:0000313" key="21">
    <source>
        <dbReference type="Proteomes" id="UP000245771"/>
    </source>
</evidence>
<evidence type="ECO:0000256" key="11">
    <source>
        <dbReference type="ARBA" id="ARBA00023027"/>
    </source>
</evidence>
<evidence type="ECO:0000256" key="15">
    <source>
        <dbReference type="ARBA" id="ARBA00049513"/>
    </source>
</evidence>
<protein>
    <recommendedName>
        <fullName evidence="3 17">tRNA-dihydrouridine(47) synthase [NAD(P)(+)]</fullName>
        <ecNumber evidence="2 17">1.3.1.89</ecNumber>
    </recommendedName>
    <alternativeName>
        <fullName evidence="17">tRNA-dihydrouridine synthase 3</fullName>
    </alternativeName>
</protein>
<dbReference type="OrthoDB" id="259935at2759"/>
<keyword evidence="4 17" id="KW-0285">Flavoprotein</keyword>
<evidence type="ECO:0000256" key="16">
    <source>
        <dbReference type="PROSITE-ProRule" id="PRU00723"/>
    </source>
</evidence>
<dbReference type="GO" id="GO:0008270">
    <property type="term" value="F:zinc ion binding"/>
    <property type="evidence" value="ECO:0007669"/>
    <property type="project" value="UniProtKB-KW"/>
</dbReference>
<feature type="domain" description="C3H1-type" evidence="19">
    <location>
        <begin position="100"/>
        <end position="128"/>
    </location>
</feature>
<evidence type="ECO:0000256" key="8">
    <source>
        <dbReference type="ARBA" id="ARBA00022771"/>
    </source>
</evidence>
<evidence type="ECO:0000256" key="10">
    <source>
        <dbReference type="ARBA" id="ARBA00023002"/>
    </source>
</evidence>
<evidence type="ECO:0000256" key="4">
    <source>
        <dbReference type="ARBA" id="ARBA00022630"/>
    </source>
</evidence>
<accession>A0A316VB38</accession>
<evidence type="ECO:0000256" key="14">
    <source>
        <dbReference type="ARBA" id="ARBA00049447"/>
    </source>
</evidence>
<comment type="function">
    <text evidence="17">Catalyzes the synthesis of dihydrouridine, a modified base found in the D-loop of most tRNAs. Specifically modifies U47 in cytoplasmic tRNAs.</text>
</comment>
<comment type="cofactor">
    <cofactor evidence="1 17">
        <name>FMN</name>
        <dbReference type="ChEBI" id="CHEBI:58210"/>
    </cofactor>
</comment>
<dbReference type="Proteomes" id="UP000245771">
    <property type="component" value="Unassembled WGS sequence"/>
</dbReference>
<evidence type="ECO:0000256" key="2">
    <source>
        <dbReference type="ARBA" id="ARBA00012376"/>
    </source>
</evidence>
<dbReference type="Gene3D" id="3.20.20.70">
    <property type="entry name" value="Aldolase class I"/>
    <property type="match status" value="1"/>
</dbReference>
<gene>
    <name evidence="20" type="ORF">FA14DRAFT_143750</name>
</gene>
<dbReference type="GO" id="GO:0050660">
    <property type="term" value="F:flavin adenine dinucleotide binding"/>
    <property type="evidence" value="ECO:0007669"/>
    <property type="project" value="UniProtKB-UniRule"/>
</dbReference>
<dbReference type="STRING" id="1280837.A0A316VB38"/>
<evidence type="ECO:0000256" key="13">
    <source>
        <dbReference type="ARBA" id="ARBA00048342"/>
    </source>
</evidence>
<dbReference type="GO" id="GO:0006397">
    <property type="term" value="P:mRNA processing"/>
    <property type="evidence" value="ECO:0007669"/>
    <property type="project" value="UniProtKB-KW"/>
</dbReference>
<dbReference type="RefSeq" id="XP_025354786.1">
    <property type="nucleotide sequence ID" value="XM_025497222.1"/>
</dbReference>
<keyword evidence="10 17" id="KW-0560">Oxidoreductase</keyword>